<keyword evidence="3" id="KW-1185">Reference proteome</keyword>
<protein>
    <recommendedName>
        <fullName evidence="4">DUF4177 domain-containing protein</fullName>
    </recommendedName>
</protein>
<sequence>MKHLISITILLLTLATSFGACAQNKTSEILTILIDWEPNGKNKVYISEPGKEPVEKMLEGKFQEKELILVSKSLNDLLNNFAIKGWKLQSTFTMTEAYNIQCFLFIKD</sequence>
<gene>
    <name evidence="2" type="ORF">GXP67_08200</name>
</gene>
<dbReference type="RefSeq" id="WP_162442692.1">
    <property type="nucleotide sequence ID" value="NZ_CP048222.1"/>
</dbReference>
<accession>A0A6C0GFA7</accession>
<evidence type="ECO:0000313" key="2">
    <source>
        <dbReference type="EMBL" id="QHT66638.1"/>
    </source>
</evidence>
<feature type="signal peptide" evidence="1">
    <location>
        <begin position="1"/>
        <end position="22"/>
    </location>
</feature>
<proteinExistence type="predicted"/>
<feature type="chain" id="PRO_5025577531" description="DUF4177 domain-containing protein" evidence="1">
    <location>
        <begin position="23"/>
        <end position="108"/>
    </location>
</feature>
<evidence type="ECO:0008006" key="4">
    <source>
        <dbReference type="Google" id="ProtNLM"/>
    </source>
</evidence>
<dbReference type="Proteomes" id="UP000480178">
    <property type="component" value="Chromosome"/>
</dbReference>
<name>A0A6C0GFA7_9BACT</name>
<organism evidence="2 3">
    <name type="scientific">Rhodocytophaga rosea</name>
    <dbReference type="NCBI Taxonomy" id="2704465"/>
    <lineage>
        <taxon>Bacteria</taxon>
        <taxon>Pseudomonadati</taxon>
        <taxon>Bacteroidota</taxon>
        <taxon>Cytophagia</taxon>
        <taxon>Cytophagales</taxon>
        <taxon>Rhodocytophagaceae</taxon>
        <taxon>Rhodocytophaga</taxon>
    </lineage>
</organism>
<evidence type="ECO:0000313" key="3">
    <source>
        <dbReference type="Proteomes" id="UP000480178"/>
    </source>
</evidence>
<dbReference type="AlphaFoldDB" id="A0A6C0GFA7"/>
<dbReference type="PROSITE" id="PS51257">
    <property type="entry name" value="PROKAR_LIPOPROTEIN"/>
    <property type="match status" value="1"/>
</dbReference>
<dbReference type="KEGG" id="rhoz:GXP67_08200"/>
<evidence type="ECO:0000256" key="1">
    <source>
        <dbReference type="SAM" id="SignalP"/>
    </source>
</evidence>
<dbReference type="EMBL" id="CP048222">
    <property type="protein sequence ID" value="QHT66638.1"/>
    <property type="molecule type" value="Genomic_DNA"/>
</dbReference>
<keyword evidence="1" id="KW-0732">Signal</keyword>
<reference evidence="2 3" key="1">
    <citation type="submission" date="2020-01" db="EMBL/GenBank/DDBJ databases">
        <authorList>
            <person name="Kim M.K."/>
        </authorList>
    </citation>
    <scope>NUCLEOTIDE SEQUENCE [LARGE SCALE GENOMIC DNA]</scope>
    <source>
        <strain evidence="2 3">172606-1</strain>
    </source>
</reference>